<keyword evidence="1" id="KW-0812">Transmembrane</keyword>
<name>A0A561P2R8_9BACT</name>
<feature type="transmembrane region" description="Helical" evidence="1">
    <location>
        <begin position="185"/>
        <end position="201"/>
    </location>
</feature>
<organism evidence="2 3">
    <name type="scientific">Chitinophaga polysaccharea</name>
    <dbReference type="NCBI Taxonomy" id="1293035"/>
    <lineage>
        <taxon>Bacteria</taxon>
        <taxon>Pseudomonadati</taxon>
        <taxon>Bacteroidota</taxon>
        <taxon>Chitinophagia</taxon>
        <taxon>Chitinophagales</taxon>
        <taxon>Chitinophagaceae</taxon>
        <taxon>Chitinophaga</taxon>
    </lineage>
</organism>
<keyword evidence="1" id="KW-1133">Transmembrane helix</keyword>
<dbReference type="AlphaFoldDB" id="A0A561P2R8"/>
<feature type="transmembrane region" description="Helical" evidence="1">
    <location>
        <begin position="255"/>
        <end position="276"/>
    </location>
</feature>
<feature type="transmembrane region" description="Helical" evidence="1">
    <location>
        <begin position="213"/>
        <end position="235"/>
    </location>
</feature>
<feature type="transmembrane region" description="Helical" evidence="1">
    <location>
        <begin position="283"/>
        <end position="302"/>
    </location>
</feature>
<comment type="caution">
    <text evidence="2">The sequence shown here is derived from an EMBL/GenBank/DDBJ whole genome shotgun (WGS) entry which is preliminary data.</text>
</comment>
<dbReference type="EMBL" id="VIWO01000016">
    <property type="protein sequence ID" value="TWF32395.1"/>
    <property type="molecule type" value="Genomic_DNA"/>
</dbReference>
<accession>A0A561P2R8</accession>
<evidence type="ECO:0000313" key="2">
    <source>
        <dbReference type="EMBL" id="TWF32395.1"/>
    </source>
</evidence>
<dbReference type="OrthoDB" id="660047at2"/>
<dbReference type="RefSeq" id="WP_145675130.1">
    <property type="nucleotide sequence ID" value="NZ_VIWO01000016.1"/>
</dbReference>
<feature type="transmembrane region" description="Helical" evidence="1">
    <location>
        <begin position="54"/>
        <end position="77"/>
    </location>
</feature>
<evidence type="ECO:0000313" key="3">
    <source>
        <dbReference type="Proteomes" id="UP000320811"/>
    </source>
</evidence>
<feature type="transmembrane region" description="Helical" evidence="1">
    <location>
        <begin position="308"/>
        <end position="327"/>
    </location>
</feature>
<feature type="transmembrane region" description="Helical" evidence="1">
    <location>
        <begin position="162"/>
        <end position="179"/>
    </location>
</feature>
<reference evidence="2 3" key="1">
    <citation type="submission" date="2019-06" db="EMBL/GenBank/DDBJ databases">
        <title>Sorghum-associated microbial communities from plants grown in Nebraska, USA.</title>
        <authorList>
            <person name="Schachtman D."/>
        </authorList>
    </citation>
    <scope>NUCLEOTIDE SEQUENCE [LARGE SCALE GENOMIC DNA]</scope>
    <source>
        <strain evidence="2 3">1209</strain>
    </source>
</reference>
<dbReference type="Proteomes" id="UP000320811">
    <property type="component" value="Unassembled WGS sequence"/>
</dbReference>
<sequence length="389" mass="42336">MLAYNNDTLNNLDIKEEAEKALRKDCIDAATYQAITTAHPVNFYTPNPVIRAGLFILTLIVVSLSLGFMTLVSLTAMKDEKNFGGLCIFAALLCYGALELFLREKKLFRAGVDDALLWCTVSLLLSSLAIYGTDSTLTWSLAVLALTLTATLRFADMVMAAAAFLALLALVFVLALKTGVVARTVIPFLIMAFSLLVYYASRKGIMQPACKHYRACLTVVSVLSLLTLYLAGNYFVVRELSNELFDLQLQPGQSIPAASFFWAYTVIVPLVYLYLGIRKKDTILLRTGMILLAAIVFTIRIYHSVMPLETAMVLGGLVLTVGAWALIRYLKVPRHGFTYEEDADPSLADKLKIESLIIAQTYAPVAQTPGNNMDFGGGSGGGGGASGDY</sequence>
<evidence type="ECO:0000256" key="1">
    <source>
        <dbReference type="SAM" id="Phobius"/>
    </source>
</evidence>
<gene>
    <name evidence="2" type="ORF">FHW36_11668</name>
</gene>
<protein>
    <recommendedName>
        <fullName evidence="4">Membrane protein DUF2157</fullName>
    </recommendedName>
</protein>
<evidence type="ECO:0008006" key="4">
    <source>
        <dbReference type="Google" id="ProtNLM"/>
    </source>
</evidence>
<proteinExistence type="predicted"/>
<keyword evidence="1" id="KW-0472">Membrane</keyword>
<keyword evidence="3" id="KW-1185">Reference proteome</keyword>
<feature type="transmembrane region" description="Helical" evidence="1">
    <location>
        <begin position="83"/>
        <end position="102"/>
    </location>
</feature>